<gene>
    <name evidence="9" type="ORF">FHR24_002695</name>
</gene>
<evidence type="ECO:0000256" key="7">
    <source>
        <dbReference type="SAM" id="Phobius"/>
    </source>
</evidence>
<dbReference type="EMBL" id="JAASQL010000005">
    <property type="protein sequence ID" value="NIJ46211.1"/>
    <property type="molecule type" value="Genomic_DNA"/>
</dbReference>
<accession>A0ABX0UFL1</accession>
<keyword evidence="5" id="KW-0443">Lipid metabolism</keyword>
<feature type="domain" description="Fatty acid hydroxylase" evidence="8">
    <location>
        <begin position="91"/>
        <end position="224"/>
    </location>
</feature>
<evidence type="ECO:0000256" key="4">
    <source>
        <dbReference type="ARBA" id="ARBA00023002"/>
    </source>
</evidence>
<feature type="transmembrane region" description="Helical" evidence="7">
    <location>
        <begin position="14"/>
        <end position="34"/>
    </location>
</feature>
<evidence type="ECO:0000256" key="6">
    <source>
        <dbReference type="ARBA" id="ARBA00023136"/>
    </source>
</evidence>
<feature type="transmembrane region" description="Helical" evidence="7">
    <location>
        <begin position="335"/>
        <end position="352"/>
    </location>
</feature>
<evidence type="ECO:0000259" key="8">
    <source>
        <dbReference type="Pfam" id="PF04116"/>
    </source>
</evidence>
<feature type="transmembrane region" description="Helical" evidence="7">
    <location>
        <begin position="55"/>
        <end position="75"/>
    </location>
</feature>
<protein>
    <submittedName>
        <fullName evidence="9">Sterol desaturase/sphingolipid hydroxylase (Fatty acid hydroxylase superfamily)</fullName>
    </submittedName>
</protein>
<comment type="caution">
    <text evidence="9">The sequence shown here is derived from an EMBL/GenBank/DDBJ whole genome shotgun (WGS) entry which is preliminary data.</text>
</comment>
<evidence type="ECO:0000256" key="1">
    <source>
        <dbReference type="ARBA" id="ARBA00004127"/>
    </source>
</evidence>
<reference evidence="9 10" key="1">
    <citation type="submission" date="2020-03" db="EMBL/GenBank/DDBJ databases">
        <title>Genomic Encyclopedia of Type Strains, Phase IV (KMG-IV): sequencing the most valuable type-strain genomes for metagenomic binning, comparative biology and taxonomic classification.</title>
        <authorList>
            <person name="Goeker M."/>
        </authorList>
    </citation>
    <scope>NUCLEOTIDE SEQUENCE [LARGE SCALE GENOMIC DNA]</scope>
    <source>
        <strain evidence="9 10">DSM 101599</strain>
    </source>
</reference>
<feature type="transmembrane region" description="Helical" evidence="7">
    <location>
        <begin position="87"/>
        <end position="105"/>
    </location>
</feature>
<dbReference type="InterPro" id="IPR006694">
    <property type="entry name" value="Fatty_acid_hydroxylase"/>
</dbReference>
<feature type="transmembrane region" description="Helical" evidence="7">
    <location>
        <begin position="309"/>
        <end position="329"/>
    </location>
</feature>
<organism evidence="9 10">
    <name type="scientific">Wenyingzhuangia heitensis</name>
    <dbReference type="NCBI Taxonomy" id="1487859"/>
    <lineage>
        <taxon>Bacteria</taxon>
        <taxon>Pseudomonadati</taxon>
        <taxon>Bacteroidota</taxon>
        <taxon>Flavobacteriia</taxon>
        <taxon>Flavobacteriales</taxon>
        <taxon>Flavobacteriaceae</taxon>
        <taxon>Wenyingzhuangia</taxon>
    </lineage>
</organism>
<feature type="transmembrane region" description="Helical" evidence="7">
    <location>
        <begin position="359"/>
        <end position="377"/>
    </location>
</feature>
<evidence type="ECO:0000256" key="2">
    <source>
        <dbReference type="ARBA" id="ARBA00022692"/>
    </source>
</evidence>
<comment type="subcellular location">
    <subcellularLocation>
        <location evidence="1">Endomembrane system</location>
        <topology evidence="1">Multi-pass membrane protein</topology>
    </subcellularLocation>
</comment>
<dbReference type="Pfam" id="PF04116">
    <property type="entry name" value="FA_hydroxylase"/>
    <property type="match status" value="1"/>
</dbReference>
<keyword evidence="4" id="KW-0560">Oxidoreductase</keyword>
<proteinExistence type="predicted"/>
<evidence type="ECO:0000256" key="5">
    <source>
        <dbReference type="ARBA" id="ARBA00023098"/>
    </source>
</evidence>
<dbReference type="RefSeq" id="WP_167189847.1">
    <property type="nucleotide sequence ID" value="NZ_JAASQL010000005.1"/>
</dbReference>
<dbReference type="PANTHER" id="PTHR21624">
    <property type="entry name" value="STEROL DESATURASE-RELATED PROTEIN"/>
    <property type="match status" value="1"/>
</dbReference>
<evidence type="ECO:0000313" key="10">
    <source>
        <dbReference type="Proteomes" id="UP000745859"/>
    </source>
</evidence>
<evidence type="ECO:0000313" key="9">
    <source>
        <dbReference type="EMBL" id="NIJ46211.1"/>
    </source>
</evidence>
<keyword evidence="6 7" id="KW-0472">Membrane</keyword>
<sequence length="380" mass="44136">MKEEISLMPKGDNAGLFIVVSIVMFVLATEYIVARRKGKKIFRFENTIANISMGIFDRIAGVFMVPIIFFFYHYLHEYFAIFKIPQTTEWFLVAVLVSDFVWYFYHKSGHRINLFWGSHIIHHQSEDYNYSVAFNLTPFQVFIRILFWTSMPIIGFSAEVVLGTHAVLGLYQFLLHTPLIPKLGILEEFMVTPSHHRVHHGSNTAYLDKNYGGIFIIWDRLFGTFQREEEEVKYGITMDINSRDFVTGVFHYYANLFYLMRQMPTLQGKLNVLFQGPDWVPATGELEHLPLYVEKGSYQYKNYSLIEKISIIGNIALVVVVLCTMSYKIADIPTYGLEVMTFFMLVTLVSIGRMVEKQSVIFIEIFKYGVVAAYILYSFL</sequence>
<dbReference type="Proteomes" id="UP000745859">
    <property type="component" value="Unassembled WGS sequence"/>
</dbReference>
<keyword evidence="3 7" id="KW-1133">Transmembrane helix</keyword>
<evidence type="ECO:0000256" key="3">
    <source>
        <dbReference type="ARBA" id="ARBA00022989"/>
    </source>
</evidence>
<keyword evidence="10" id="KW-1185">Reference proteome</keyword>
<name>A0ABX0UFL1_9FLAO</name>
<dbReference type="PANTHER" id="PTHR21624:SF1">
    <property type="entry name" value="ALKYLGLYCEROL MONOOXYGENASE"/>
    <property type="match status" value="1"/>
</dbReference>
<dbReference type="InterPro" id="IPR051689">
    <property type="entry name" value="Sterol_desaturase/TMEM195"/>
</dbReference>
<keyword evidence="2 7" id="KW-0812">Transmembrane</keyword>